<dbReference type="AlphaFoldDB" id="A0AAV7SBT9"/>
<name>A0AAV7SBT9_PLEWA</name>
<sequence>MKRTGWLFSPLPPRELTVFLIWWWPVPKENEKNRLGSTSHQRKDPSIIQFLQRCLEKHSEDLNQIGF</sequence>
<reference evidence="1" key="1">
    <citation type="journal article" date="2022" name="bioRxiv">
        <title>Sequencing and chromosome-scale assembly of the giantPleurodeles waltlgenome.</title>
        <authorList>
            <person name="Brown T."/>
            <person name="Elewa A."/>
            <person name="Iarovenko S."/>
            <person name="Subramanian E."/>
            <person name="Araus A.J."/>
            <person name="Petzold A."/>
            <person name="Susuki M."/>
            <person name="Suzuki K.-i.T."/>
            <person name="Hayashi T."/>
            <person name="Toyoda A."/>
            <person name="Oliveira C."/>
            <person name="Osipova E."/>
            <person name="Leigh N.D."/>
            <person name="Simon A."/>
            <person name="Yun M.H."/>
        </authorList>
    </citation>
    <scope>NUCLEOTIDE SEQUENCE</scope>
    <source>
        <strain evidence="1">20211129_DDA</strain>
        <tissue evidence="1">Liver</tissue>
    </source>
</reference>
<evidence type="ECO:0000313" key="2">
    <source>
        <dbReference type="Proteomes" id="UP001066276"/>
    </source>
</evidence>
<protein>
    <submittedName>
        <fullName evidence="1">Uncharacterized protein</fullName>
    </submittedName>
</protein>
<keyword evidence="2" id="KW-1185">Reference proteome</keyword>
<comment type="caution">
    <text evidence="1">The sequence shown here is derived from an EMBL/GenBank/DDBJ whole genome shotgun (WGS) entry which is preliminary data.</text>
</comment>
<accession>A0AAV7SBT9</accession>
<dbReference type="EMBL" id="JANPWB010000008">
    <property type="protein sequence ID" value="KAJ1162256.1"/>
    <property type="molecule type" value="Genomic_DNA"/>
</dbReference>
<gene>
    <name evidence="1" type="ORF">NDU88_002724</name>
</gene>
<evidence type="ECO:0000313" key="1">
    <source>
        <dbReference type="EMBL" id="KAJ1162256.1"/>
    </source>
</evidence>
<organism evidence="1 2">
    <name type="scientific">Pleurodeles waltl</name>
    <name type="common">Iberian ribbed newt</name>
    <dbReference type="NCBI Taxonomy" id="8319"/>
    <lineage>
        <taxon>Eukaryota</taxon>
        <taxon>Metazoa</taxon>
        <taxon>Chordata</taxon>
        <taxon>Craniata</taxon>
        <taxon>Vertebrata</taxon>
        <taxon>Euteleostomi</taxon>
        <taxon>Amphibia</taxon>
        <taxon>Batrachia</taxon>
        <taxon>Caudata</taxon>
        <taxon>Salamandroidea</taxon>
        <taxon>Salamandridae</taxon>
        <taxon>Pleurodelinae</taxon>
        <taxon>Pleurodeles</taxon>
    </lineage>
</organism>
<dbReference type="Proteomes" id="UP001066276">
    <property type="component" value="Chromosome 4_2"/>
</dbReference>
<proteinExistence type="predicted"/>